<feature type="domain" description="Peptidase M16 C-terminal" evidence="7">
    <location>
        <begin position="167"/>
        <end position="339"/>
    </location>
</feature>
<sequence length="433" mass="46618">MATDLTTLPNGLRIVTHRMPSLETVSLGVWVAVGARHEREDQHGLAHFLEHMAFKGTKTRSARQIADEIESVGGDLNASTGLDTTAYFARVLKGDEPVALGLIADILLNSKFATDDLDRERIVIQQEIAASDDNPDDMAFDLMQGVAFPGQSIGRPILGTKASVGRFTAADLRSYLDEHYIPDTIVVSAAGAVQHKDIVRHVEALFGGLTQRTRGLDSAAQYRGGFAASSKPFEQSHVLIGLPSPSYLDPAFYTAQVFSGLFGGGMSSRLFQEIREDRGLCYSIDSSIWGLRDTGMLSVHAATGPEMVGELADVVVQQLTEIAETGPTDAELQRSKAQLKAGLLMALESSAVNAEQMARQLLSQGRLIPVAELIREVDAVDHERIKTFAQTLTEEAPSVAVIGSGRKSSGQASRIAGRFTPRETRMAAADGTR</sequence>
<dbReference type="EMBL" id="FPCH01000003">
    <property type="protein sequence ID" value="SFV36891.1"/>
    <property type="molecule type" value="Genomic_DNA"/>
</dbReference>
<dbReference type="OrthoDB" id="9811314at2"/>
<evidence type="ECO:0000259" key="6">
    <source>
        <dbReference type="Pfam" id="PF00675"/>
    </source>
</evidence>
<keyword evidence="3" id="KW-0482">Metalloprotease</keyword>
<dbReference type="InterPro" id="IPR011765">
    <property type="entry name" value="Pept_M16_N"/>
</dbReference>
<dbReference type="STRING" id="51670.SAMN04488557_2876"/>
<dbReference type="InterPro" id="IPR011249">
    <property type="entry name" value="Metalloenz_LuxS/M16"/>
</dbReference>
<feature type="domain" description="Peptidase M16 N-terminal" evidence="6">
    <location>
        <begin position="13"/>
        <end position="161"/>
    </location>
</feature>
<evidence type="ECO:0000256" key="1">
    <source>
        <dbReference type="ARBA" id="ARBA00001947"/>
    </source>
</evidence>
<reference evidence="9" key="1">
    <citation type="submission" date="2016-10" db="EMBL/GenBank/DDBJ databases">
        <authorList>
            <person name="Varghese N."/>
            <person name="Submissions S."/>
        </authorList>
    </citation>
    <scope>NUCLEOTIDE SEQUENCE [LARGE SCALE GENOMIC DNA]</scope>
    <source>
        <strain evidence="9">DSM 1565</strain>
    </source>
</reference>
<organism evidence="8 9">
    <name type="scientific">Hyphomicrobium facile</name>
    <dbReference type="NCBI Taxonomy" id="51670"/>
    <lineage>
        <taxon>Bacteria</taxon>
        <taxon>Pseudomonadati</taxon>
        <taxon>Pseudomonadota</taxon>
        <taxon>Alphaproteobacteria</taxon>
        <taxon>Hyphomicrobiales</taxon>
        <taxon>Hyphomicrobiaceae</taxon>
        <taxon>Hyphomicrobium</taxon>
    </lineage>
</organism>
<evidence type="ECO:0000256" key="3">
    <source>
        <dbReference type="ARBA" id="ARBA00023049"/>
    </source>
</evidence>
<dbReference type="Pfam" id="PF05193">
    <property type="entry name" value="Peptidase_M16_C"/>
    <property type="match status" value="1"/>
</dbReference>
<dbReference type="SUPFAM" id="SSF63411">
    <property type="entry name" value="LuxS/MPP-like metallohydrolase"/>
    <property type="match status" value="2"/>
</dbReference>
<dbReference type="InterPro" id="IPR007863">
    <property type="entry name" value="Peptidase_M16_C"/>
</dbReference>
<name>A0A1I7NQC7_9HYPH</name>
<dbReference type="PROSITE" id="PS00143">
    <property type="entry name" value="INSULINASE"/>
    <property type="match status" value="1"/>
</dbReference>
<proteinExistence type="inferred from homology"/>
<dbReference type="GO" id="GO:0006508">
    <property type="term" value="P:proteolysis"/>
    <property type="evidence" value="ECO:0007669"/>
    <property type="project" value="InterPro"/>
</dbReference>
<evidence type="ECO:0000259" key="7">
    <source>
        <dbReference type="Pfam" id="PF05193"/>
    </source>
</evidence>
<evidence type="ECO:0000313" key="8">
    <source>
        <dbReference type="EMBL" id="SFV36891.1"/>
    </source>
</evidence>
<dbReference type="Proteomes" id="UP000199423">
    <property type="component" value="Unassembled WGS sequence"/>
</dbReference>
<dbReference type="PANTHER" id="PTHR11851:SF49">
    <property type="entry name" value="MITOCHONDRIAL-PROCESSING PEPTIDASE SUBUNIT ALPHA"/>
    <property type="match status" value="1"/>
</dbReference>
<dbReference type="RefSeq" id="WP_092868425.1">
    <property type="nucleotide sequence ID" value="NZ_FPCH01000003.1"/>
</dbReference>
<evidence type="ECO:0000256" key="5">
    <source>
        <dbReference type="SAM" id="MobiDB-lite"/>
    </source>
</evidence>
<evidence type="ECO:0000256" key="2">
    <source>
        <dbReference type="ARBA" id="ARBA00007261"/>
    </source>
</evidence>
<dbReference type="AlphaFoldDB" id="A0A1I7NQC7"/>
<comment type="cofactor">
    <cofactor evidence="1">
        <name>Zn(2+)</name>
        <dbReference type="ChEBI" id="CHEBI:29105"/>
    </cofactor>
</comment>
<accession>A0A1I7NQC7</accession>
<comment type="similarity">
    <text evidence="2 4">Belongs to the peptidase M16 family.</text>
</comment>
<keyword evidence="9" id="KW-1185">Reference proteome</keyword>
<dbReference type="GO" id="GO:0004222">
    <property type="term" value="F:metalloendopeptidase activity"/>
    <property type="evidence" value="ECO:0007669"/>
    <property type="project" value="InterPro"/>
</dbReference>
<keyword evidence="3" id="KW-0645">Protease</keyword>
<protein>
    <submittedName>
        <fullName evidence="8">Predicted Zn-dependent peptidase</fullName>
    </submittedName>
</protein>
<dbReference type="PANTHER" id="PTHR11851">
    <property type="entry name" value="METALLOPROTEASE"/>
    <property type="match status" value="1"/>
</dbReference>
<dbReference type="InterPro" id="IPR050361">
    <property type="entry name" value="MPP/UQCRC_Complex"/>
</dbReference>
<keyword evidence="3" id="KW-0378">Hydrolase</keyword>
<dbReference type="FunFam" id="3.30.830.10:FF:000008">
    <property type="entry name" value="Mitochondrial-processing peptidase subunit beta"/>
    <property type="match status" value="1"/>
</dbReference>
<dbReference type="Gene3D" id="3.30.830.10">
    <property type="entry name" value="Metalloenzyme, LuxS/M16 peptidase-like"/>
    <property type="match status" value="2"/>
</dbReference>
<gene>
    <name evidence="8" type="ORF">SAMN04488557_2876</name>
</gene>
<feature type="region of interest" description="Disordered" evidence="5">
    <location>
        <begin position="403"/>
        <end position="433"/>
    </location>
</feature>
<evidence type="ECO:0000313" key="9">
    <source>
        <dbReference type="Proteomes" id="UP000199423"/>
    </source>
</evidence>
<dbReference type="GO" id="GO:0046872">
    <property type="term" value="F:metal ion binding"/>
    <property type="evidence" value="ECO:0007669"/>
    <property type="project" value="InterPro"/>
</dbReference>
<evidence type="ECO:0000256" key="4">
    <source>
        <dbReference type="RuleBase" id="RU004447"/>
    </source>
</evidence>
<dbReference type="Pfam" id="PF00675">
    <property type="entry name" value="Peptidase_M16"/>
    <property type="match status" value="1"/>
</dbReference>
<dbReference type="InterPro" id="IPR001431">
    <property type="entry name" value="Pept_M16_Zn_BS"/>
</dbReference>